<dbReference type="InterPro" id="IPR019734">
    <property type="entry name" value="TPR_rpt"/>
</dbReference>
<dbReference type="Proteomes" id="UP000326837">
    <property type="component" value="Chromosome"/>
</dbReference>
<dbReference type="KEGG" id="lpav:PLANPX_0397"/>
<evidence type="ECO:0000256" key="2">
    <source>
        <dbReference type="PROSITE-ProRule" id="PRU00339"/>
    </source>
</evidence>
<keyword evidence="5" id="KW-1185">Reference proteome</keyword>
<dbReference type="AlphaFoldDB" id="A0A5K7X359"/>
<dbReference type="PROSITE" id="PS50005">
    <property type="entry name" value="TPR"/>
    <property type="match status" value="3"/>
</dbReference>
<accession>A0A5K7X359</accession>
<dbReference type="Gene3D" id="1.25.40.10">
    <property type="entry name" value="Tetratricopeptide repeat domain"/>
    <property type="match status" value="2"/>
</dbReference>
<sequence length="555" mass="62531">MAPGRKKKPHGKKPASPRTARNGAADKSKQLEQQRRAQLGHAPDVRIDKAQAAWHARRYDEAIRLYERALESQPTNAVLLIDVARAYALRFRHAEAQELVDRACRLHPDDARLQCMLGRTYVQLQHFEQAIGCFNRALELEPDSPERARTLYELAHMYERLHRLDEARAAAEASLALAPHQYVLRYLLAVVDRRQGNVESARQRLTELLASNDRMTPELRADAHYQLSLINDRQGDYDGAFAAAAEAKRILGSAAGDVRYDAADISAAGQRTYAAVSAELFQRWNSAAPQLASLPGRLAVLTGHPRSGTTLLEQVLDSHPGLISADEVPAMSETVYIPLCEGAPMTTPAPAIFDAKPNAEISARRSAYWQAMEGSLRQSIGDRMLLDKNPALTGLLPLIGRVFPDMRIVFALRDPRDVVMSCFLQQLPLNPVSIHYLTIEETAREYAATMRLWLKLRTMMTNPWIEVRYEDTVADIESQARRVLEFLELPWDESVLNYRQRAQEKHVHSPTYEAVTKPLYTSSIGRWKNYAKQLEPCQSTLQPYIEAFGYEQAAS</sequence>
<feature type="repeat" description="TPR" evidence="2">
    <location>
        <begin position="43"/>
        <end position="76"/>
    </location>
</feature>
<dbReference type="Pfam" id="PF13469">
    <property type="entry name" value="Sulfotransfer_3"/>
    <property type="match status" value="1"/>
</dbReference>
<dbReference type="InterPro" id="IPR011990">
    <property type="entry name" value="TPR-like_helical_dom_sf"/>
</dbReference>
<feature type="region of interest" description="Disordered" evidence="3">
    <location>
        <begin position="1"/>
        <end position="42"/>
    </location>
</feature>
<feature type="repeat" description="TPR" evidence="2">
    <location>
        <begin position="111"/>
        <end position="144"/>
    </location>
</feature>
<dbReference type="PANTHER" id="PTHR12788">
    <property type="entry name" value="PROTEIN-TYROSINE SULFOTRANSFERASE 2"/>
    <property type="match status" value="1"/>
</dbReference>
<dbReference type="Gene3D" id="3.40.50.300">
    <property type="entry name" value="P-loop containing nucleotide triphosphate hydrolases"/>
    <property type="match status" value="1"/>
</dbReference>
<dbReference type="SMART" id="SM00028">
    <property type="entry name" value="TPR"/>
    <property type="match status" value="5"/>
</dbReference>
<feature type="repeat" description="TPR" evidence="2">
    <location>
        <begin position="148"/>
        <end position="181"/>
    </location>
</feature>
<feature type="compositionally biased region" description="Basic and acidic residues" evidence="3">
    <location>
        <begin position="24"/>
        <end position="35"/>
    </location>
</feature>
<dbReference type="RefSeq" id="WP_152097054.1">
    <property type="nucleotide sequence ID" value="NZ_AP021861.1"/>
</dbReference>
<protein>
    <recommendedName>
        <fullName evidence="6">Sulfotransferase</fullName>
    </recommendedName>
</protein>
<gene>
    <name evidence="4" type="ORF">PLANPX_0397</name>
</gene>
<evidence type="ECO:0000256" key="1">
    <source>
        <dbReference type="ARBA" id="ARBA00022679"/>
    </source>
</evidence>
<evidence type="ECO:0000256" key="3">
    <source>
        <dbReference type="SAM" id="MobiDB-lite"/>
    </source>
</evidence>
<name>A0A5K7X359_9BACT</name>
<organism evidence="4 5">
    <name type="scientific">Lacipirellula parvula</name>
    <dbReference type="NCBI Taxonomy" id="2650471"/>
    <lineage>
        <taxon>Bacteria</taxon>
        <taxon>Pseudomonadati</taxon>
        <taxon>Planctomycetota</taxon>
        <taxon>Planctomycetia</taxon>
        <taxon>Pirellulales</taxon>
        <taxon>Lacipirellulaceae</taxon>
        <taxon>Lacipirellula</taxon>
    </lineage>
</organism>
<dbReference type="SUPFAM" id="SSF52540">
    <property type="entry name" value="P-loop containing nucleoside triphosphate hydrolases"/>
    <property type="match status" value="1"/>
</dbReference>
<dbReference type="GO" id="GO:0008476">
    <property type="term" value="F:protein-tyrosine sulfotransferase activity"/>
    <property type="evidence" value="ECO:0007669"/>
    <property type="project" value="InterPro"/>
</dbReference>
<dbReference type="Pfam" id="PF13432">
    <property type="entry name" value="TPR_16"/>
    <property type="match status" value="2"/>
</dbReference>
<evidence type="ECO:0000313" key="4">
    <source>
        <dbReference type="EMBL" id="BBO30785.1"/>
    </source>
</evidence>
<reference evidence="5" key="1">
    <citation type="submission" date="2019-10" db="EMBL/GenBank/DDBJ databases">
        <title>Lacipirellula parvula gen. nov., sp. nov., representing a lineage of planctomycetes widespread in freshwater anoxic habitats, and description of the family Lacipirellulaceae.</title>
        <authorList>
            <person name="Dedysh S.N."/>
            <person name="Kulichevskaya I.S."/>
            <person name="Beletsky A.V."/>
            <person name="Rakitin A.L."/>
            <person name="Mardanov A.V."/>
            <person name="Ivanova A.A."/>
            <person name="Saltykova V.X."/>
            <person name="Rijpstra W.I.C."/>
            <person name="Sinninghe Damste J.S."/>
            <person name="Ravin N.V."/>
        </authorList>
    </citation>
    <scope>NUCLEOTIDE SEQUENCE [LARGE SCALE GENOMIC DNA]</scope>
    <source>
        <strain evidence="5">PX69</strain>
    </source>
</reference>
<feature type="compositionally biased region" description="Basic residues" evidence="3">
    <location>
        <begin position="1"/>
        <end position="15"/>
    </location>
</feature>
<dbReference type="PANTHER" id="PTHR12788:SF10">
    <property type="entry name" value="PROTEIN-TYROSINE SULFOTRANSFERASE"/>
    <property type="match status" value="1"/>
</dbReference>
<dbReference type="InterPro" id="IPR027417">
    <property type="entry name" value="P-loop_NTPase"/>
</dbReference>
<dbReference type="EMBL" id="AP021861">
    <property type="protein sequence ID" value="BBO30785.1"/>
    <property type="molecule type" value="Genomic_DNA"/>
</dbReference>
<proteinExistence type="predicted"/>
<keyword evidence="1" id="KW-0808">Transferase</keyword>
<dbReference type="InterPro" id="IPR026634">
    <property type="entry name" value="TPST-like"/>
</dbReference>
<keyword evidence="2" id="KW-0802">TPR repeat</keyword>
<dbReference type="SUPFAM" id="SSF48452">
    <property type="entry name" value="TPR-like"/>
    <property type="match status" value="1"/>
</dbReference>
<evidence type="ECO:0008006" key="6">
    <source>
        <dbReference type="Google" id="ProtNLM"/>
    </source>
</evidence>
<evidence type="ECO:0000313" key="5">
    <source>
        <dbReference type="Proteomes" id="UP000326837"/>
    </source>
</evidence>
<dbReference type="PROSITE" id="PS50293">
    <property type="entry name" value="TPR_REGION"/>
    <property type="match status" value="1"/>
</dbReference>
<dbReference type="Pfam" id="PF14559">
    <property type="entry name" value="TPR_19"/>
    <property type="match status" value="1"/>
</dbReference>